<dbReference type="EMBL" id="ADGQ01000018">
    <property type="protein sequence ID" value="EFM65227.1"/>
    <property type="molecule type" value="Genomic_DNA"/>
</dbReference>
<feature type="transmembrane region" description="Helical" evidence="7">
    <location>
        <begin position="90"/>
        <end position="110"/>
    </location>
</feature>
<feature type="domain" description="Mechanosensitive ion channel MscS" evidence="8">
    <location>
        <begin position="109"/>
        <end position="174"/>
    </location>
</feature>
<feature type="domain" description="Mechanosensitive ion channel MscS C-terminal" evidence="9">
    <location>
        <begin position="181"/>
        <end position="263"/>
    </location>
</feature>
<dbReference type="Pfam" id="PF00924">
    <property type="entry name" value="MS_channel_2nd"/>
    <property type="match status" value="1"/>
</dbReference>
<evidence type="ECO:0000313" key="12">
    <source>
        <dbReference type="Proteomes" id="UP000003244"/>
    </source>
</evidence>
<dbReference type="STRING" id="596315.HMPREF0634_0935"/>
<dbReference type="InterPro" id="IPR045275">
    <property type="entry name" value="MscS_archaea/bacteria_type"/>
</dbReference>
<evidence type="ECO:0000256" key="1">
    <source>
        <dbReference type="ARBA" id="ARBA00004651"/>
    </source>
</evidence>
<feature type="transmembrane region" description="Helical" evidence="7">
    <location>
        <begin position="23"/>
        <end position="43"/>
    </location>
</feature>
<evidence type="ECO:0000256" key="2">
    <source>
        <dbReference type="ARBA" id="ARBA00008017"/>
    </source>
</evidence>
<keyword evidence="5 7" id="KW-1133">Transmembrane helix</keyword>
<dbReference type="InterPro" id="IPR011066">
    <property type="entry name" value="MscS_channel_C_sf"/>
</dbReference>
<keyword evidence="12" id="KW-1185">Reference proteome</keyword>
<dbReference type="GO" id="GO:0008381">
    <property type="term" value="F:mechanosensitive monoatomic ion channel activity"/>
    <property type="evidence" value="ECO:0007669"/>
    <property type="project" value="InterPro"/>
</dbReference>
<keyword evidence="4 7" id="KW-0812">Transmembrane</keyword>
<evidence type="ECO:0000313" key="11">
    <source>
        <dbReference type="EMBL" id="EFM65227.1"/>
    </source>
</evidence>
<accession>E0E1L0</accession>
<evidence type="ECO:0000256" key="4">
    <source>
        <dbReference type="ARBA" id="ARBA00022692"/>
    </source>
</evidence>
<keyword evidence="6 7" id="KW-0472">Membrane</keyword>
<proteinExistence type="inferred from homology"/>
<feature type="domain" description="Mechanosensitive ion channel transmembrane helices 2/3" evidence="10">
    <location>
        <begin position="70"/>
        <end position="107"/>
    </location>
</feature>
<sequence>MEETIEKQTTIFSKYIDIFTDKLPAIVFAIIIIVIGVIIAKLVKRFLNKILTKYKSSIGMVTFMINFVQVTIIIIAFMQAMSILGVNTTSFVAVLGAAGFSIGLAFKEVLSNLGSCLIILFFKPFDIGDFISCQGNEGTVMEILMFSTSLKTTDNKLIVMPNFQLTSNPVINYTAQNKRRIDFVFNVEYDTNVKALYEISNRLFDQDERILSSPKPLIGVESMNNNIIKFIARPWVKTEDYWDVYYKLMEEFKHEFDQHGIKFSRINLMHPTN</sequence>
<dbReference type="InterPro" id="IPR049142">
    <property type="entry name" value="MS_channel_1st"/>
</dbReference>
<dbReference type="SUPFAM" id="SSF50182">
    <property type="entry name" value="Sm-like ribonucleoproteins"/>
    <property type="match status" value="1"/>
</dbReference>
<dbReference type="Gene3D" id="2.30.30.60">
    <property type="match status" value="1"/>
</dbReference>
<name>E0E1L0_9FIRM</name>
<dbReference type="Pfam" id="PF05552">
    <property type="entry name" value="MS_channel_1st_1"/>
    <property type="match status" value="1"/>
</dbReference>
<dbReference type="GeneID" id="84800080"/>
<dbReference type="InterPro" id="IPR049278">
    <property type="entry name" value="MS_channel_C"/>
</dbReference>
<dbReference type="Gene3D" id="1.10.287.1260">
    <property type="match status" value="1"/>
</dbReference>
<comment type="caution">
    <text evidence="11">The sequence shown here is derived from an EMBL/GenBank/DDBJ whole genome shotgun (WGS) entry which is preliminary data.</text>
</comment>
<comment type="similarity">
    <text evidence="2">Belongs to the MscS (TC 1.A.23) family.</text>
</comment>
<dbReference type="PANTHER" id="PTHR30221:SF1">
    <property type="entry name" value="SMALL-CONDUCTANCE MECHANOSENSITIVE CHANNEL"/>
    <property type="match status" value="1"/>
</dbReference>
<dbReference type="PANTHER" id="PTHR30221">
    <property type="entry name" value="SMALL-CONDUCTANCE MECHANOSENSITIVE CHANNEL"/>
    <property type="match status" value="1"/>
</dbReference>
<dbReference type="SUPFAM" id="SSF82861">
    <property type="entry name" value="Mechanosensitive channel protein MscS (YggB), transmembrane region"/>
    <property type="match status" value="1"/>
</dbReference>
<dbReference type="SUPFAM" id="SSF82689">
    <property type="entry name" value="Mechanosensitive channel protein MscS (YggB), C-terminal domain"/>
    <property type="match status" value="1"/>
</dbReference>
<gene>
    <name evidence="11" type="ORF">HMPREF0634_0935</name>
</gene>
<dbReference type="GO" id="GO:0005886">
    <property type="term" value="C:plasma membrane"/>
    <property type="evidence" value="ECO:0007669"/>
    <property type="project" value="UniProtKB-SubCell"/>
</dbReference>
<dbReference type="RefSeq" id="WP_007788458.1">
    <property type="nucleotide sequence ID" value="NZ_ADGQ01000018.1"/>
</dbReference>
<evidence type="ECO:0000259" key="9">
    <source>
        <dbReference type="Pfam" id="PF21082"/>
    </source>
</evidence>
<dbReference type="AlphaFoldDB" id="E0E1L0"/>
<dbReference type="eggNOG" id="COG0668">
    <property type="taxonomic scope" value="Bacteria"/>
</dbReference>
<dbReference type="Pfam" id="PF21088">
    <property type="entry name" value="MS_channel_1st"/>
    <property type="match status" value="1"/>
</dbReference>
<dbReference type="Proteomes" id="UP000003244">
    <property type="component" value="Unassembled WGS sequence"/>
</dbReference>
<dbReference type="InterPro" id="IPR010920">
    <property type="entry name" value="LSM_dom_sf"/>
</dbReference>
<dbReference type="InterPro" id="IPR006685">
    <property type="entry name" value="MscS_channel_2nd"/>
</dbReference>
<dbReference type="InterPro" id="IPR008910">
    <property type="entry name" value="MSC_TM_helix"/>
</dbReference>
<evidence type="ECO:0000259" key="10">
    <source>
        <dbReference type="Pfam" id="PF21088"/>
    </source>
</evidence>
<evidence type="ECO:0000256" key="7">
    <source>
        <dbReference type="SAM" id="Phobius"/>
    </source>
</evidence>
<protein>
    <submittedName>
        <fullName evidence="11">Transporter, small conductance mechanosensitive ion channel MscS family protein</fullName>
    </submittedName>
</protein>
<evidence type="ECO:0000256" key="3">
    <source>
        <dbReference type="ARBA" id="ARBA00022475"/>
    </source>
</evidence>
<feature type="transmembrane region" description="Helical" evidence="7">
    <location>
        <begin position="63"/>
        <end position="84"/>
    </location>
</feature>
<dbReference type="Pfam" id="PF21082">
    <property type="entry name" value="MS_channel_3rd"/>
    <property type="match status" value="1"/>
</dbReference>
<dbReference type="InterPro" id="IPR011014">
    <property type="entry name" value="MscS_channel_TM-2"/>
</dbReference>
<evidence type="ECO:0000259" key="8">
    <source>
        <dbReference type="Pfam" id="PF00924"/>
    </source>
</evidence>
<evidence type="ECO:0000256" key="5">
    <source>
        <dbReference type="ARBA" id="ARBA00022989"/>
    </source>
</evidence>
<dbReference type="Gene3D" id="3.30.70.100">
    <property type="match status" value="1"/>
</dbReference>
<dbReference type="OrthoDB" id="9809206at2"/>
<comment type="subcellular location">
    <subcellularLocation>
        <location evidence="1">Cell membrane</location>
        <topology evidence="1">Multi-pass membrane protein</topology>
    </subcellularLocation>
</comment>
<keyword evidence="3" id="KW-1003">Cell membrane</keyword>
<evidence type="ECO:0000256" key="6">
    <source>
        <dbReference type="ARBA" id="ARBA00023136"/>
    </source>
</evidence>
<organism evidence="11 12">
    <name type="scientific">Peptostreptococcus stomatis DSM 17678</name>
    <dbReference type="NCBI Taxonomy" id="596315"/>
    <lineage>
        <taxon>Bacteria</taxon>
        <taxon>Bacillati</taxon>
        <taxon>Bacillota</taxon>
        <taxon>Clostridia</taxon>
        <taxon>Peptostreptococcales</taxon>
        <taxon>Peptostreptococcaceae</taxon>
        <taxon>Peptostreptococcus</taxon>
    </lineage>
</organism>
<reference evidence="11 12" key="1">
    <citation type="submission" date="2010-08" db="EMBL/GenBank/DDBJ databases">
        <authorList>
            <person name="Harkins D.M."/>
            <person name="Madupu R."/>
            <person name="Durkin A.S."/>
            <person name="Torralba M."/>
            <person name="Methe B."/>
            <person name="Sutton G.G."/>
            <person name="Nelson K.E."/>
        </authorList>
    </citation>
    <scope>NUCLEOTIDE SEQUENCE [LARGE SCALE GENOMIC DNA]</scope>
    <source>
        <strain evidence="11 12">DSM 17678</strain>
    </source>
</reference>
<dbReference type="InterPro" id="IPR023408">
    <property type="entry name" value="MscS_beta-dom_sf"/>
</dbReference>